<dbReference type="InterPro" id="IPR001330">
    <property type="entry name" value="Prenyltrans"/>
</dbReference>
<evidence type="ECO:0000256" key="7">
    <source>
        <dbReference type="ARBA" id="ARBA00022723"/>
    </source>
</evidence>
<protein>
    <recommendedName>
        <fullName evidence="12 13">Geranylgeranyl transferase type-2 subunit beta</fullName>
        <ecNumber evidence="3 13">2.5.1.60</ecNumber>
    </recommendedName>
</protein>
<dbReference type="AlphaFoldDB" id="A0A2P2I8W7"/>
<name>A0A2P2I8W7_9CRUS</name>
<evidence type="ECO:0000256" key="1">
    <source>
        <dbReference type="ARBA" id="ARBA00002902"/>
    </source>
</evidence>
<evidence type="ECO:0000256" key="12">
    <source>
        <dbReference type="ARBA" id="ARBA00069127"/>
    </source>
</evidence>
<keyword evidence="7 13" id="KW-0479">Metal-binding</keyword>
<keyword evidence="8" id="KW-0677">Repeat</keyword>
<dbReference type="GO" id="GO:0046872">
    <property type="term" value="F:metal ion binding"/>
    <property type="evidence" value="ECO:0007669"/>
    <property type="project" value="UniProtKB-KW"/>
</dbReference>
<dbReference type="EMBL" id="IACF01004777">
    <property type="protein sequence ID" value="LAB70366.1"/>
    <property type="molecule type" value="mRNA"/>
</dbReference>
<evidence type="ECO:0000256" key="13">
    <source>
        <dbReference type="RuleBase" id="RU365076"/>
    </source>
</evidence>
<keyword evidence="4" id="KW-0597">Phosphoprotein</keyword>
<dbReference type="SUPFAM" id="SSF48239">
    <property type="entry name" value="Terpenoid cyclases/Protein prenyltransferases"/>
    <property type="match status" value="1"/>
</dbReference>
<dbReference type="EC" id="2.5.1.60" evidence="3 13"/>
<dbReference type="FunFam" id="1.50.10.20:FF:000004">
    <property type="entry name" value="Geranylgeranyl transferase type-2 subunit beta"/>
    <property type="match status" value="1"/>
</dbReference>
<keyword evidence="6 13" id="KW-0808">Transferase</keyword>
<comment type="function">
    <text evidence="1">Catalyzes the transfer of a geranylgeranyl moiety from geranylgeranyl diphosphate to both cysteines of Rab proteins with the C-terminal sequence -XXCC, -XCXC and -CCXX, such as RAB1A, RAB3A, RAB5A and RAB7A.</text>
</comment>
<dbReference type="InterPro" id="IPR026873">
    <property type="entry name" value="Ptb1"/>
</dbReference>
<comment type="catalytic activity">
    <reaction evidence="10 13">
        <text>geranylgeranyl diphosphate + L-cysteinyl-[protein] = S-geranylgeranyl-L-cysteinyl-[protein] + diphosphate</text>
        <dbReference type="Rhea" id="RHEA:21240"/>
        <dbReference type="Rhea" id="RHEA-COMP:10131"/>
        <dbReference type="Rhea" id="RHEA-COMP:11537"/>
        <dbReference type="ChEBI" id="CHEBI:29950"/>
        <dbReference type="ChEBI" id="CHEBI:33019"/>
        <dbReference type="ChEBI" id="CHEBI:57533"/>
        <dbReference type="ChEBI" id="CHEBI:86021"/>
        <dbReference type="EC" id="2.5.1.60"/>
    </reaction>
</comment>
<evidence type="ECO:0000256" key="8">
    <source>
        <dbReference type="ARBA" id="ARBA00022737"/>
    </source>
</evidence>
<comment type="similarity">
    <text evidence="2 13">Belongs to the protein prenyltransferase subunit beta family.</text>
</comment>
<dbReference type="Gene3D" id="1.50.10.20">
    <property type="match status" value="1"/>
</dbReference>
<evidence type="ECO:0000256" key="6">
    <source>
        <dbReference type="ARBA" id="ARBA00022679"/>
    </source>
</evidence>
<sequence length="333" mass="37115">MGEHPKDVEITDEHPKTLLRDKHVEYIVGYSKKKDDFEYTMTEHIRMSGMYWGITAIDLLDCLGRMDRSEIITFIQQCQDKTSGGISPSKGHDPHLLSTLSAVQILVLLESVSSIDVNGIVRYIQGLQNSDGSFCGDQWGEVDTRFSFCAVACLKLLNGMDAINTSKSVEFVMRCYNIDGGFGTQPASESHAGQIYCCLGMLSILGELDRVDADQLGWWLCERQLPSGGLNGRPEKLPDVCYSWWVLSSLTLLDRLHWINADKMKTFILATQDPESGGFTDRPGDMVDLYHTLFGLAGLSLLGDASLKPINPVFCMPQYVMDKLNITVQTVPR</sequence>
<dbReference type="InterPro" id="IPR045089">
    <property type="entry name" value="PGGT1B-like"/>
</dbReference>
<evidence type="ECO:0000256" key="2">
    <source>
        <dbReference type="ARBA" id="ARBA00010497"/>
    </source>
</evidence>
<evidence type="ECO:0000313" key="15">
    <source>
        <dbReference type="EMBL" id="LAB70366.1"/>
    </source>
</evidence>
<organism evidence="15">
    <name type="scientific">Hirondellea gigas</name>
    <dbReference type="NCBI Taxonomy" id="1518452"/>
    <lineage>
        <taxon>Eukaryota</taxon>
        <taxon>Metazoa</taxon>
        <taxon>Ecdysozoa</taxon>
        <taxon>Arthropoda</taxon>
        <taxon>Crustacea</taxon>
        <taxon>Multicrustacea</taxon>
        <taxon>Malacostraca</taxon>
        <taxon>Eumalacostraca</taxon>
        <taxon>Peracarida</taxon>
        <taxon>Amphipoda</taxon>
        <taxon>Amphilochidea</taxon>
        <taxon>Lysianassida</taxon>
        <taxon>Lysianassidira</taxon>
        <taxon>Lysianassoidea</taxon>
        <taxon>Lysianassidae</taxon>
        <taxon>Hirondellea</taxon>
    </lineage>
</organism>
<comment type="function">
    <text evidence="13">Catalyzes the transfer of a geranylgeranyl moiety from geranylgeranyl diphosphate to both cysteines of proteins with the C-terminal sequence -XXCC, -XCXC and -CCXX.</text>
</comment>
<dbReference type="Pfam" id="PF00432">
    <property type="entry name" value="Prenyltrans"/>
    <property type="match status" value="1"/>
</dbReference>
<dbReference type="PANTHER" id="PTHR11774:SF11">
    <property type="entry name" value="GERANYLGERANYL TRANSFERASE TYPE-2 SUBUNIT BETA"/>
    <property type="match status" value="1"/>
</dbReference>
<dbReference type="GO" id="GO:0005968">
    <property type="term" value="C:Rab-protein geranylgeranyltransferase complex"/>
    <property type="evidence" value="ECO:0007669"/>
    <property type="project" value="UniProtKB-UniRule"/>
</dbReference>
<evidence type="ECO:0000259" key="14">
    <source>
        <dbReference type="Pfam" id="PF00432"/>
    </source>
</evidence>
<keyword evidence="5 13" id="KW-0637">Prenyltransferase</keyword>
<dbReference type="GO" id="GO:0004663">
    <property type="term" value="F:Rab geranylgeranyltransferase activity"/>
    <property type="evidence" value="ECO:0007669"/>
    <property type="project" value="UniProtKB-UniRule"/>
</dbReference>
<evidence type="ECO:0000256" key="10">
    <source>
        <dbReference type="ARBA" id="ARBA00047658"/>
    </source>
</evidence>
<dbReference type="PANTHER" id="PTHR11774">
    <property type="entry name" value="GERANYLGERANYL TRANSFERASE TYPE BETA SUBUNIT"/>
    <property type="match status" value="1"/>
</dbReference>
<feature type="domain" description="Prenyltransferase alpha-alpha toroid" evidence="14">
    <location>
        <begin position="18"/>
        <end position="316"/>
    </location>
</feature>
<comment type="subunit">
    <text evidence="11">Heterotrimer composed of RABGGTA, RABGGTB and CHM; within this trimer, RABGGTA and RABGGTB form the catalytic component B, while CHM (component A) mediates peptide substrate binding. The Rab GGTase dimer (RGGT) interacts with CHM (component A) prior to Rab protein binding; the association is stabilized by geranylgeranyl pyrophosphate (GGpp). The CHM:RGGT:Rab complex is destabilized by GGpp. Interaction of RABGGTB with prenylated PTP4A2 precludes its association with RABGGTA and inhibits enzyme activity. Interacts with CHODL. Interacts with non-phosphorylated form of RAB8A; phosphorylation of RAB8A at 'Thr-72' disrupts this interaction.</text>
</comment>
<comment type="cofactor">
    <cofactor evidence="13">
        <name>Zn(2+)</name>
        <dbReference type="ChEBI" id="CHEBI:29105"/>
    </cofactor>
    <text evidence="13">Binds 1 zinc ion per subunit.</text>
</comment>
<accession>A0A2P2I8W7</accession>
<dbReference type="CDD" id="cd02894">
    <property type="entry name" value="GGTase-II"/>
    <property type="match status" value="1"/>
</dbReference>
<evidence type="ECO:0000256" key="5">
    <source>
        <dbReference type="ARBA" id="ARBA00022602"/>
    </source>
</evidence>
<proteinExistence type="evidence at transcript level"/>
<keyword evidence="9 13" id="KW-0862">Zinc</keyword>
<reference evidence="15" key="1">
    <citation type="journal article" date="2018" name="Biosci. Biotechnol. Biochem.">
        <title>Polysaccharide hydrolase of the hadal zone amphipods Hirondellea gigas.</title>
        <authorList>
            <person name="Kobayashi H."/>
            <person name="Nagahama T."/>
            <person name="Arai W."/>
            <person name="Sasagawa Y."/>
            <person name="Umeda M."/>
            <person name="Hayashi T."/>
            <person name="Nikaido I."/>
            <person name="Watanabe H."/>
            <person name="Oguri K."/>
            <person name="Kitazato H."/>
            <person name="Fujioka K."/>
            <person name="Kido Y."/>
            <person name="Takami H."/>
        </authorList>
    </citation>
    <scope>NUCLEOTIDE SEQUENCE</scope>
    <source>
        <tissue evidence="15">Whole body</tissue>
    </source>
</reference>
<evidence type="ECO:0000256" key="11">
    <source>
        <dbReference type="ARBA" id="ARBA00062019"/>
    </source>
</evidence>
<evidence type="ECO:0000256" key="4">
    <source>
        <dbReference type="ARBA" id="ARBA00022553"/>
    </source>
</evidence>
<dbReference type="InterPro" id="IPR008930">
    <property type="entry name" value="Terpenoid_cyclase/PrenylTrfase"/>
</dbReference>
<evidence type="ECO:0000256" key="9">
    <source>
        <dbReference type="ARBA" id="ARBA00022833"/>
    </source>
</evidence>
<evidence type="ECO:0000256" key="3">
    <source>
        <dbReference type="ARBA" id="ARBA00012656"/>
    </source>
</evidence>